<feature type="region of interest" description="Disordered" evidence="1">
    <location>
        <begin position="613"/>
        <end position="649"/>
    </location>
</feature>
<dbReference type="Proteomes" id="UP000053789">
    <property type="component" value="Unassembled WGS sequence"/>
</dbReference>
<gene>
    <name evidence="2" type="ORF">Z519_12715</name>
</gene>
<name>A0A0D2H707_CLAB1</name>
<dbReference type="EMBL" id="KN847013">
    <property type="protein sequence ID" value="KIW86660.1"/>
    <property type="molecule type" value="Genomic_DNA"/>
</dbReference>
<reference evidence="2" key="1">
    <citation type="submission" date="2015-01" db="EMBL/GenBank/DDBJ databases">
        <title>The Genome Sequence of Cladophialophora bantiana CBS 173.52.</title>
        <authorList>
            <consortium name="The Broad Institute Genomics Platform"/>
            <person name="Cuomo C."/>
            <person name="de Hoog S."/>
            <person name="Gorbushina A."/>
            <person name="Stielow B."/>
            <person name="Teixiera M."/>
            <person name="Abouelleil A."/>
            <person name="Chapman S.B."/>
            <person name="Priest M."/>
            <person name="Young S.K."/>
            <person name="Wortman J."/>
            <person name="Nusbaum C."/>
            <person name="Birren B."/>
        </authorList>
    </citation>
    <scope>NUCLEOTIDE SEQUENCE [LARGE SCALE GENOMIC DNA]</scope>
    <source>
        <strain evidence="2">CBS 173.52</strain>
    </source>
</reference>
<evidence type="ECO:0008006" key="4">
    <source>
        <dbReference type="Google" id="ProtNLM"/>
    </source>
</evidence>
<dbReference type="RefSeq" id="XP_016613329.1">
    <property type="nucleotide sequence ID" value="XM_016770420.1"/>
</dbReference>
<accession>A0A0D2H707</accession>
<dbReference type="Gene3D" id="1.10.287.110">
    <property type="entry name" value="DnaJ domain"/>
    <property type="match status" value="1"/>
</dbReference>
<evidence type="ECO:0000256" key="1">
    <source>
        <dbReference type="SAM" id="MobiDB-lite"/>
    </source>
</evidence>
<dbReference type="InterPro" id="IPR036869">
    <property type="entry name" value="J_dom_sf"/>
</dbReference>
<dbReference type="AlphaFoldDB" id="A0A0D2H707"/>
<proteinExistence type="predicted"/>
<dbReference type="HOGENOM" id="CLU_036098_0_0_1"/>
<feature type="region of interest" description="Disordered" evidence="1">
    <location>
        <begin position="1"/>
        <end position="103"/>
    </location>
</feature>
<feature type="region of interest" description="Disordered" evidence="1">
    <location>
        <begin position="387"/>
        <end position="459"/>
    </location>
</feature>
<evidence type="ECO:0000313" key="3">
    <source>
        <dbReference type="Proteomes" id="UP000053789"/>
    </source>
</evidence>
<organism evidence="2 3">
    <name type="scientific">Cladophialophora bantiana (strain ATCC 10958 / CBS 173.52 / CDC B-1940 / NIH 8579)</name>
    <name type="common">Xylohypha bantiana</name>
    <dbReference type="NCBI Taxonomy" id="1442370"/>
    <lineage>
        <taxon>Eukaryota</taxon>
        <taxon>Fungi</taxon>
        <taxon>Dikarya</taxon>
        <taxon>Ascomycota</taxon>
        <taxon>Pezizomycotina</taxon>
        <taxon>Eurotiomycetes</taxon>
        <taxon>Chaetothyriomycetidae</taxon>
        <taxon>Chaetothyriales</taxon>
        <taxon>Herpotrichiellaceae</taxon>
        <taxon>Cladophialophora</taxon>
    </lineage>
</organism>
<feature type="compositionally biased region" description="Basic and acidic residues" evidence="1">
    <location>
        <begin position="48"/>
        <end position="65"/>
    </location>
</feature>
<dbReference type="OrthoDB" id="5042209at2759"/>
<protein>
    <recommendedName>
        <fullName evidence="4">J domain-containing protein</fullName>
    </recommendedName>
</protein>
<dbReference type="GeneID" id="27705643"/>
<evidence type="ECO:0000313" key="2">
    <source>
        <dbReference type="EMBL" id="KIW86660.1"/>
    </source>
</evidence>
<keyword evidence="3" id="KW-1185">Reference proteome</keyword>
<sequence length="671" mass="73940">MATHIDNPQGPVTNPEGAVANPQEPNKHSRGNDTAYGMLTPESTPAPEDGRIAADQARRAREARQQDVMPPIAEEPSQSKPPYDASQADQESENVGGDSNSDKAEAVRYVLGCQRNDYRKILKLEPAADDPQEKANIMNAFTRLGCLTHPDYNETEGAHDAFMRVLKAGKKLGVERDEINQVKFWDGEEVFEEIYITSNGNYAAKVDQMEIDPPTLNISLTETHKQIWGEATSLLSQLMDNPNDGEVIAKLNNINTKIMQVNMANGFPVQYLNNYTINIDTFKHIFIRAAPLVDQLKKNHADKEAWAKWNALNDELANFRKLCGFPDEWVLRPPPENVSGPVVGENVRPNEAPAAYIPSPPVEGNVRPNEAPAAYVPSPPVEGNVRPNEAPAAYIPSPPVEGNVRPNEAPAAENTPRPPIEGNVRPNEAPAAENTPRPPIEGNVRGDEPPSTSTMPVDQLSYRRCTRREGYVRDGGIDKRIEGHLKVGIGYQLVISHPGKNNLTIYEKVAASTFGKHFGKEYSSRPDAKTITRGTAKELENVRFEQMAIAGVASDRRDPKKEPAGGWAQQARTLVLAGFGDNPKFVWYPRSTLGQRFGQALVDEEITAFRIEAGQEEPLQPTRRVSRPLKVPTVQPQTAPEPPQSDESLMQSVKALLATMIAKLDQLEGEI</sequence>